<evidence type="ECO:0000313" key="2">
    <source>
        <dbReference type="Proteomes" id="UP000300879"/>
    </source>
</evidence>
<proteinExistence type="predicted"/>
<protein>
    <recommendedName>
        <fullName evidence="3">WYL domain-containing protein</fullName>
    </recommendedName>
</protein>
<dbReference type="AlphaFoldDB" id="A0A4P8XI75"/>
<gene>
    <name evidence="1" type="ORF">E6C60_1560</name>
</gene>
<dbReference type="OrthoDB" id="2991134at2"/>
<evidence type="ECO:0000313" key="1">
    <source>
        <dbReference type="EMBL" id="QCT02276.1"/>
    </source>
</evidence>
<dbReference type="RefSeq" id="WP_138225327.1">
    <property type="nucleotide sequence ID" value="NZ_CP040396.1"/>
</dbReference>
<organism evidence="1 2">
    <name type="scientific">Paenibacillus algicola</name>
    <dbReference type="NCBI Taxonomy" id="2565926"/>
    <lineage>
        <taxon>Bacteria</taxon>
        <taxon>Bacillati</taxon>
        <taxon>Bacillota</taxon>
        <taxon>Bacilli</taxon>
        <taxon>Bacillales</taxon>
        <taxon>Paenibacillaceae</taxon>
        <taxon>Paenibacillus</taxon>
    </lineage>
</organism>
<sequence>MNNIRKYIGDIVEIIYIDRLGAITQREIEVLGVRGHLVRADCLKSGAPRVFRTENILAMRRKKGTNRAS</sequence>
<dbReference type="EMBL" id="CP040396">
    <property type="protein sequence ID" value="QCT02276.1"/>
    <property type="molecule type" value="Genomic_DNA"/>
</dbReference>
<dbReference type="KEGG" id="palo:E6C60_1560"/>
<reference evidence="1 2" key="1">
    <citation type="submission" date="2019-05" db="EMBL/GenBank/DDBJ databases">
        <authorList>
            <person name="Chen C."/>
        </authorList>
    </citation>
    <scope>NUCLEOTIDE SEQUENCE [LARGE SCALE GENOMIC DNA]</scope>
    <source>
        <strain evidence="1 2">HB172198</strain>
    </source>
</reference>
<dbReference type="Proteomes" id="UP000300879">
    <property type="component" value="Chromosome"/>
</dbReference>
<keyword evidence="2" id="KW-1185">Reference proteome</keyword>
<evidence type="ECO:0008006" key="3">
    <source>
        <dbReference type="Google" id="ProtNLM"/>
    </source>
</evidence>
<accession>A0A4P8XI75</accession>
<name>A0A4P8XI75_9BACL</name>